<dbReference type="CDD" id="cd05269">
    <property type="entry name" value="TMR_SDR_a"/>
    <property type="match status" value="1"/>
</dbReference>
<dbReference type="GO" id="GO:0003955">
    <property type="term" value="F:NAD(P)H dehydrogenase (quinone) activity"/>
    <property type="evidence" value="ECO:0007669"/>
    <property type="project" value="UniProtKB-EC"/>
</dbReference>
<protein>
    <submittedName>
        <fullName evidence="2">NAD(P)H dehydrogenase (Quinone)</fullName>
        <ecNumber evidence="2">1.6.5.2</ecNumber>
    </submittedName>
</protein>
<dbReference type="EC" id="1.6.5.2" evidence="2"/>
<dbReference type="AlphaFoldDB" id="A0A1Y0VWB5"/>
<dbReference type="InterPro" id="IPR036291">
    <property type="entry name" value="NAD(P)-bd_dom_sf"/>
</dbReference>
<organism evidence="2 3">
    <name type="scientific">Pediococcus pentosaceus</name>
    <dbReference type="NCBI Taxonomy" id="1255"/>
    <lineage>
        <taxon>Bacteria</taxon>
        <taxon>Bacillati</taxon>
        <taxon>Bacillota</taxon>
        <taxon>Bacilli</taxon>
        <taxon>Lactobacillales</taxon>
        <taxon>Lactobacillaceae</taxon>
        <taxon>Pediococcus</taxon>
    </lineage>
</organism>
<sequence>MKYAITAATGNFGQIAIKKLIDLVGTDNVIAIVRNLEKGQKLLPKGVEIRQGDYDDVTTMEKALKGIDRVLFISSQPGGKVARGTQHQNVVTAIKNAGVDFVAYTSFPNAQASTSALANDHRLTEKLIEEQGIKHSFLRNNWYLQNEMGFLQSGANNQTATYWTDQQAGWALEREYAEAAAKVITLENPDAIYEFAGKIRSYADLGAALQKATGNNFEVKQVSRDDYQAQLQAGGLDTDTAALFTSFQAPIEDGSLSHQSDSLAKVLGRELTSLPEAINEILN</sequence>
<evidence type="ECO:0000313" key="3">
    <source>
        <dbReference type="Proteomes" id="UP000196118"/>
    </source>
</evidence>
<dbReference type="Proteomes" id="UP000196118">
    <property type="component" value="Chromosome"/>
</dbReference>
<reference evidence="2 3" key="1">
    <citation type="submission" date="2017-05" db="EMBL/GenBank/DDBJ databases">
        <title>Genome sequence of Pediococcus pentosaceus strain SRCM100892.</title>
        <authorList>
            <person name="Cho S.H."/>
        </authorList>
    </citation>
    <scope>NUCLEOTIDE SEQUENCE [LARGE SCALE GENOMIC DNA]</scope>
    <source>
        <strain evidence="2 3">SRCM100892</strain>
    </source>
</reference>
<keyword evidence="2" id="KW-0560">Oxidoreductase</keyword>
<proteinExistence type="predicted"/>
<dbReference type="InterPro" id="IPR008030">
    <property type="entry name" value="NmrA-like"/>
</dbReference>
<dbReference type="SUPFAM" id="SSF51735">
    <property type="entry name" value="NAD(P)-binding Rossmann-fold domains"/>
    <property type="match status" value="1"/>
</dbReference>
<gene>
    <name evidence="2" type="primary">qorB</name>
    <name evidence="2" type="ORF">S100892_00232</name>
</gene>
<dbReference type="Gene3D" id="3.40.50.720">
    <property type="entry name" value="NAD(P)-binding Rossmann-like Domain"/>
    <property type="match status" value="1"/>
</dbReference>
<dbReference type="Gene3D" id="3.90.25.10">
    <property type="entry name" value="UDP-galactose 4-epimerase, domain 1"/>
    <property type="match status" value="1"/>
</dbReference>
<dbReference type="EMBL" id="CP021474">
    <property type="protein sequence ID" value="ARW18837.1"/>
    <property type="molecule type" value="Genomic_DNA"/>
</dbReference>
<feature type="domain" description="NmrA-like" evidence="1">
    <location>
        <begin position="4"/>
        <end position="229"/>
    </location>
</feature>
<accession>A0A1Y0VWB5</accession>
<dbReference type="Pfam" id="PF05368">
    <property type="entry name" value="NmrA"/>
    <property type="match status" value="1"/>
</dbReference>
<dbReference type="InterPro" id="IPR052718">
    <property type="entry name" value="NmrA-type_oxidoreductase"/>
</dbReference>
<evidence type="ECO:0000313" key="2">
    <source>
        <dbReference type="EMBL" id="ARW18837.1"/>
    </source>
</evidence>
<dbReference type="PANTHER" id="PTHR47129">
    <property type="entry name" value="QUINONE OXIDOREDUCTASE 2"/>
    <property type="match status" value="1"/>
</dbReference>
<name>A0A1Y0VWB5_PEDPE</name>
<dbReference type="PANTHER" id="PTHR47129:SF1">
    <property type="entry name" value="NMRA-LIKE DOMAIN-CONTAINING PROTEIN"/>
    <property type="match status" value="1"/>
</dbReference>
<evidence type="ECO:0000259" key="1">
    <source>
        <dbReference type="Pfam" id="PF05368"/>
    </source>
</evidence>